<organism evidence="2 3">
    <name type="scientific">Kibdelosporangium philippinense</name>
    <dbReference type="NCBI Taxonomy" id="211113"/>
    <lineage>
        <taxon>Bacteria</taxon>
        <taxon>Bacillati</taxon>
        <taxon>Actinomycetota</taxon>
        <taxon>Actinomycetes</taxon>
        <taxon>Pseudonocardiales</taxon>
        <taxon>Pseudonocardiaceae</taxon>
        <taxon>Kibdelosporangium</taxon>
    </lineage>
</organism>
<dbReference type="RefSeq" id="WP_233727105.1">
    <property type="nucleotide sequence ID" value="NZ_JAJVCN010000002.1"/>
</dbReference>
<name>A0ABS8ZCC8_9PSEU</name>
<gene>
    <name evidence="2" type="ORF">LWC34_22270</name>
</gene>
<evidence type="ECO:0000256" key="1">
    <source>
        <dbReference type="SAM" id="MobiDB-lite"/>
    </source>
</evidence>
<accession>A0ABS8ZCC8</accession>
<feature type="compositionally biased region" description="Low complexity" evidence="1">
    <location>
        <begin position="164"/>
        <end position="188"/>
    </location>
</feature>
<dbReference type="EMBL" id="JAJVCN010000002">
    <property type="protein sequence ID" value="MCE7005528.1"/>
    <property type="molecule type" value="Genomic_DNA"/>
</dbReference>
<keyword evidence="3" id="KW-1185">Reference proteome</keyword>
<feature type="compositionally biased region" description="Pro residues" evidence="1">
    <location>
        <begin position="223"/>
        <end position="237"/>
    </location>
</feature>
<proteinExistence type="predicted"/>
<protein>
    <submittedName>
        <fullName evidence="2">Uncharacterized protein</fullName>
    </submittedName>
</protein>
<evidence type="ECO:0000313" key="2">
    <source>
        <dbReference type="EMBL" id="MCE7005528.1"/>
    </source>
</evidence>
<sequence>MTGSGQARGALPRLRRFAMRFLLVAGFTAAGWLASVLLTSGTASADLIKLPQIPGVTSQQSTDKPVANTNKNLGLVDGLLGGVTSTLNNTLNTVGTTLNNTLGAVDNTLNNVTKTVDDVVDTVTDLPPKVLPPAKDGGLLPKPVDDLLGPGDKSTKDTTREVVETAPAAQEAAPPTAEPIAEAPAPTADRPQHDARRPTQAVAHPVRVGSVQEKAAPADNTPGPMPGPSGPVAPAAPAPTASAGGNGGWDARGMLAVLTPQTSLVPPHAGSLPATDSFTELGRSAGLPATPPD</sequence>
<comment type="caution">
    <text evidence="2">The sequence shown here is derived from an EMBL/GenBank/DDBJ whole genome shotgun (WGS) entry which is preliminary data.</text>
</comment>
<evidence type="ECO:0000313" key="3">
    <source>
        <dbReference type="Proteomes" id="UP001521150"/>
    </source>
</evidence>
<feature type="region of interest" description="Disordered" evidence="1">
    <location>
        <begin position="129"/>
        <end position="293"/>
    </location>
</feature>
<dbReference type="Proteomes" id="UP001521150">
    <property type="component" value="Unassembled WGS sequence"/>
</dbReference>
<feature type="compositionally biased region" description="Basic and acidic residues" evidence="1">
    <location>
        <begin position="153"/>
        <end position="163"/>
    </location>
</feature>
<reference evidence="2 3" key="1">
    <citation type="submission" date="2021-12" db="EMBL/GenBank/DDBJ databases">
        <title>Genome sequence of Kibdelosporangium philippinense ATCC 49844.</title>
        <authorList>
            <person name="Fedorov E.A."/>
            <person name="Omeragic M."/>
            <person name="Shalygina K.F."/>
            <person name="Maclea K.S."/>
        </authorList>
    </citation>
    <scope>NUCLEOTIDE SEQUENCE [LARGE SCALE GENOMIC DNA]</scope>
    <source>
        <strain evidence="2 3">ATCC 49844</strain>
    </source>
</reference>